<evidence type="ECO:0000256" key="1">
    <source>
        <dbReference type="SAM" id="MobiDB-lite"/>
    </source>
</evidence>
<keyword evidence="4" id="KW-1185">Reference proteome</keyword>
<gene>
    <name evidence="3" type="ORF">PACLA_8A071164</name>
</gene>
<dbReference type="InterPro" id="IPR027417">
    <property type="entry name" value="P-loop_NTPase"/>
</dbReference>
<dbReference type="InterPro" id="IPR003395">
    <property type="entry name" value="RecF/RecN/SMC_N"/>
</dbReference>
<dbReference type="Gene3D" id="3.40.50.300">
    <property type="entry name" value="P-loop containing nucleotide triphosphate hydrolases"/>
    <property type="match status" value="1"/>
</dbReference>
<feature type="compositionally biased region" description="Low complexity" evidence="1">
    <location>
        <begin position="368"/>
        <end position="382"/>
    </location>
</feature>
<proteinExistence type="predicted"/>
<dbReference type="EMBL" id="CACRXK020000155">
    <property type="protein sequence ID" value="CAB3978967.1"/>
    <property type="molecule type" value="Genomic_DNA"/>
</dbReference>
<comment type="caution">
    <text evidence="3">The sequence shown here is derived from an EMBL/GenBank/DDBJ whole genome shotgun (WGS) entry which is preliminary data.</text>
</comment>
<feature type="domain" description="RecF/RecN/SMC N-terminal" evidence="2">
    <location>
        <begin position="162"/>
        <end position="455"/>
    </location>
</feature>
<protein>
    <submittedName>
        <fullName evidence="3">Structural maintenance of chromosomes 3-like</fullName>
    </submittedName>
</protein>
<dbReference type="Proteomes" id="UP001152795">
    <property type="component" value="Unassembled WGS sequence"/>
</dbReference>
<feature type="compositionally biased region" description="Low complexity" evidence="1">
    <location>
        <begin position="343"/>
        <end position="361"/>
    </location>
</feature>
<dbReference type="OrthoDB" id="431497at2759"/>
<organism evidence="3 4">
    <name type="scientific">Paramuricea clavata</name>
    <name type="common">Red gorgonian</name>
    <name type="synonym">Violescent sea-whip</name>
    <dbReference type="NCBI Taxonomy" id="317549"/>
    <lineage>
        <taxon>Eukaryota</taxon>
        <taxon>Metazoa</taxon>
        <taxon>Cnidaria</taxon>
        <taxon>Anthozoa</taxon>
        <taxon>Octocorallia</taxon>
        <taxon>Malacalcyonacea</taxon>
        <taxon>Plexauridae</taxon>
        <taxon>Paramuricea</taxon>
    </lineage>
</organism>
<evidence type="ECO:0000259" key="2">
    <source>
        <dbReference type="Pfam" id="PF02463"/>
    </source>
</evidence>
<sequence>MGKILEPVDFAKDLGLLMDSHLSYDKHISNLVSSCLYKLCQINRVKNNFDKGTLTMIITSLVISKLLYCSTVWSNTTCTNIKKLQSIQNFACKIITGSKKYDHLEPEKNQLENLLTNNLMKHRDKLLQELDEMAFEGDEEQLSSKKEELASLDGRHKTIMERLKSVNRRVNEVTGQIKSSEDLLEDWKNTEKDRRLRLEDDSKSVEKIANKKSVLVKKKEECMKKIRELGSLPVDAFEKYQSTNVKALWKKLQKCNEELKKFSHVNKKALDQFVNFSEQKEKLMKRKDEVDKGYAAITELMEVLEHRKHEAILFTFKQVSYNFTAVFKELVPHGKANLVMKTEGPSNPDDDSNSQQSSSQQSKDDGGESSQSQSSSSQSQSKLPTDKFSGVSIKVSFTGKSAETREMNQLSGGQKSLVALALIFAIQRCDPAPFYLFDEIDQALDPQYRTSVADEFFAKIDLEGICATAEKGETRKRFAEVTQENIDELLSDVQSKNTKYKTTYAVNVFKEWSKQRNIQQELHEMDNKTVDKCLCQFYAEVKNQQGEDYSKSTLIGLKHGVERYLNCPPYNRGLSMSSNPAFKMSNSVLNAKIVSLKKQGKENVVHKSVLEAEDLTKLKNSDVLNVSTPLGLLRNVWFHVSLFWCRRGREGQRKLTKDSFVFTG</sequence>
<feature type="region of interest" description="Disordered" evidence="1">
    <location>
        <begin position="339"/>
        <end position="386"/>
    </location>
</feature>
<dbReference type="SUPFAM" id="SSF52540">
    <property type="entry name" value="P-loop containing nucleoside triphosphate hydrolases"/>
    <property type="match status" value="1"/>
</dbReference>
<name>A0A7D9HBY7_PARCT</name>
<evidence type="ECO:0000313" key="4">
    <source>
        <dbReference type="Proteomes" id="UP001152795"/>
    </source>
</evidence>
<reference evidence="3" key="1">
    <citation type="submission" date="2020-04" db="EMBL/GenBank/DDBJ databases">
        <authorList>
            <person name="Alioto T."/>
            <person name="Alioto T."/>
            <person name="Gomez Garrido J."/>
        </authorList>
    </citation>
    <scope>NUCLEOTIDE SEQUENCE</scope>
    <source>
        <strain evidence="3">A484AB</strain>
    </source>
</reference>
<evidence type="ECO:0000313" key="3">
    <source>
        <dbReference type="EMBL" id="CAB3978967.1"/>
    </source>
</evidence>
<dbReference type="AlphaFoldDB" id="A0A7D9HBY7"/>
<dbReference type="Pfam" id="PF02463">
    <property type="entry name" value="SMC_N"/>
    <property type="match status" value="1"/>
</dbReference>
<accession>A0A7D9HBY7</accession>
<dbReference type="PANTHER" id="PTHR43977">
    <property type="entry name" value="STRUCTURAL MAINTENANCE OF CHROMOSOMES PROTEIN 3"/>
    <property type="match status" value="1"/>
</dbReference>